<name>H8IK49_MYCIA</name>
<sequence>MHQSNMDVTGRCFGYAITSGNTNAPNHAHRRARSAGDRR</sequence>
<dbReference type="Proteomes" id="UP000008004">
    <property type="component" value="Chromosome"/>
</dbReference>
<evidence type="ECO:0000313" key="2">
    <source>
        <dbReference type="EMBL" id="AFC43719.1"/>
    </source>
</evidence>
<proteinExistence type="predicted"/>
<organism evidence="2 3">
    <name type="scientific">Mycobacterium intracellulare (strain ATCC 13950 / DSM 43223 / JCM 6384 / NCTC 13025 / 3600)</name>
    <dbReference type="NCBI Taxonomy" id="487521"/>
    <lineage>
        <taxon>Bacteria</taxon>
        <taxon>Bacillati</taxon>
        <taxon>Actinomycetota</taxon>
        <taxon>Actinomycetes</taxon>
        <taxon>Mycobacteriales</taxon>
        <taxon>Mycobacteriaceae</taxon>
        <taxon>Mycobacterium</taxon>
        <taxon>Mycobacterium avium complex (MAC)</taxon>
    </lineage>
</organism>
<evidence type="ECO:0000256" key="1">
    <source>
        <dbReference type="SAM" id="MobiDB-lite"/>
    </source>
</evidence>
<protein>
    <submittedName>
        <fullName evidence="2">Uncharacterized protein</fullName>
    </submittedName>
</protein>
<dbReference type="AlphaFoldDB" id="H8IK49"/>
<evidence type="ECO:0000313" key="3">
    <source>
        <dbReference type="Proteomes" id="UP000008004"/>
    </source>
</evidence>
<dbReference type="EMBL" id="CP003322">
    <property type="protein sequence ID" value="AFC43719.1"/>
    <property type="molecule type" value="Genomic_DNA"/>
</dbReference>
<reference evidence="2 3" key="1">
    <citation type="journal article" date="2012" name="J. Bacteriol.">
        <title>Complete genome sequence of Mycobacterium intracellulare strain ATCC 13950T.</title>
        <authorList>
            <person name="Kim B.J."/>
            <person name="Choi B.S."/>
            <person name="Lim J.S."/>
            <person name="Choi I.Y."/>
            <person name="Lee J.H."/>
            <person name="Chun J."/>
            <person name="Kook Y.H."/>
            <person name="Kim B.J."/>
        </authorList>
    </citation>
    <scope>NUCLEOTIDE SEQUENCE [LARGE SCALE GENOMIC DNA]</scope>
    <source>
        <strain evidence="3">ATCC 13950 / DSM 43223 / JCM 6384 / NCTC 13025 / 3600</strain>
    </source>
</reference>
<dbReference type="KEGG" id="mia:OCU_25000"/>
<feature type="region of interest" description="Disordered" evidence="1">
    <location>
        <begin position="17"/>
        <end position="39"/>
    </location>
</feature>
<gene>
    <name evidence="2" type="ordered locus">OCU_25000</name>
</gene>
<accession>H8IK49</accession>
<dbReference type="PATRIC" id="fig|487521.10.peg.2515"/>
<dbReference type="HOGENOM" id="CLU_3313023_0_0_11"/>